<name>A0AAE3DXC3_9FIRM</name>
<organism evidence="4 5">
    <name type="scientific">Hominilimicola fabiformis</name>
    <dbReference type="NCBI Taxonomy" id="2885356"/>
    <lineage>
        <taxon>Bacteria</taxon>
        <taxon>Bacillati</taxon>
        <taxon>Bacillota</taxon>
        <taxon>Clostridia</taxon>
        <taxon>Eubacteriales</taxon>
        <taxon>Oscillospiraceae</taxon>
        <taxon>Hominilimicola</taxon>
    </lineage>
</organism>
<dbReference type="Proteomes" id="UP001198242">
    <property type="component" value="Unassembled WGS sequence"/>
</dbReference>
<feature type="chain" id="PRO_5042081761" evidence="2">
    <location>
        <begin position="23"/>
        <end position="207"/>
    </location>
</feature>
<feature type="domain" description="SLH" evidence="3">
    <location>
        <begin position="155"/>
        <end position="207"/>
    </location>
</feature>
<evidence type="ECO:0000256" key="2">
    <source>
        <dbReference type="SAM" id="SignalP"/>
    </source>
</evidence>
<feature type="domain" description="SLH" evidence="3">
    <location>
        <begin position="89"/>
        <end position="152"/>
    </location>
</feature>
<evidence type="ECO:0000259" key="3">
    <source>
        <dbReference type="PROSITE" id="PS51272"/>
    </source>
</evidence>
<gene>
    <name evidence="4" type="ORF">LKE05_02775</name>
</gene>
<dbReference type="RefSeq" id="WP_308455859.1">
    <property type="nucleotide sequence ID" value="NZ_JAJEQM010000003.1"/>
</dbReference>
<reference evidence="4 5" key="1">
    <citation type="submission" date="2021-10" db="EMBL/GenBank/DDBJ databases">
        <title>Anaerobic single-cell dispensing facilitates the cultivation of human gut bacteria.</title>
        <authorList>
            <person name="Afrizal A."/>
        </authorList>
    </citation>
    <scope>NUCLEOTIDE SEQUENCE [LARGE SCALE GENOMIC DNA]</scope>
    <source>
        <strain evidence="4 5">CLA-AA-H232</strain>
    </source>
</reference>
<dbReference type="AlphaFoldDB" id="A0AAE3DXC3"/>
<dbReference type="Pfam" id="PF00395">
    <property type="entry name" value="SLH"/>
    <property type="match status" value="2"/>
</dbReference>
<keyword evidence="2" id="KW-0732">Signal</keyword>
<comment type="caution">
    <text evidence="4">The sequence shown here is derived from an EMBL/GenBank/DDBJ whole genome shotgun (WGS) entry which is preliminary data.</text>
</comment>
<protein>
    <submittedName>
        <fullName evidence="4">S-layer homology domain-containing protein</fullName>
    </submittedName>
</protein>
<dbReference type="PROSITE" id="PS51272">
    <property type="entry name" value="SLH"/>
    <property type="match status" value="2"/>
</dbReference>
<keyword evidence="5" id="KW-1185">Reference proteome</keyword>
<evidence type="ECO:0000313" key="5">
    <source>
        <dbReference type="Proteomes" id="UP001198242"/>
    </source>
</evidence>
<proteinExistence type="predicted"/>
<keyword evidence="1" id="KW-0677">Repeat</keyword>
<evidence type="ECO:0000313" key="4">
    <source>
        <dbReference type="EMBL" id="MCC2209718.1"/>
    </source>
</evidence>
<feature type="signal peptide" evidence="2">
    <location>
        <begin position="1"/>
        <end position="22"/>
    </location>
</feature>
<sequence>MLKKAITIILALAMMSGTSVFASNETEESNNATQIEQNSEVTAFESDISRAVSLGIINNENYNFNDDITREQFCNFVYNWVNPIKELPIFKYERAPFDDTNGNDKITVLYSAKIVSGKGDYIFSPNDKLTREEAATILCRAANYLDIELPLVKVDMSYADNSEISSWAVSSVYSLKTLNILNNTDENFNPKANITISQAVSALVRLS</sequence>
<evidence type="ECO:0000256" key="1">
    <source>
        <dbReference type="ARBA" id="ARBA00022737"/>
    </source>
</evidence>
<dbReference type="InterPro" id="IPR001119">
    <property type="entry name" value="SLH_dom"/>
</dbReference>
<dbReference type="EMBL" id="JAJEQM010000003">
    <property type="protein sequence ID" value="MCC2209718.1"/>
    <property type="molecule type" value="Genomic_DNA"/>
</dbReference>
<accession>A0AAE3DXC3</accession>